<feature type="signal peptide" evidence="2">
    <location>
        <begin position="1"/>
        <end position="21"/>
    </location>
</feature>
<evidence type="ECO:0008006" key="5">
    <source>
        <dbReference type="Google" id="ProtNLM"/>
    </source>
</evidence>
<organism evidence="3 4">
    <name type="scientific">Clostridium saudiense</name>
    <dbReference type="NCBI Taxonomy" id="1414720"/>
    <lineage>
        <taxon>Bacteria</taxon>
        <taxon>Bacillati</taxon>
        <taxon>Bacillota</taxon>
        <taxon>Clostridia</taxon>
        <taxon>Eubacteriales</taxon>
        <taxon>Clostridiaceae</taxon>
        <taxon>Clostridium</taxon>
    </lineage>
</organism>
<dbReference type="Gene3D" id="3.90.1010.20">
    <property type="match status" value="1"/>
</dbReference>
<evidence type="ECO:0000256" key="2">
    <source>
        <dbReference type="SAM" id="SignalP"/>
    </source>
</evidence>
<evidence type="ECO:0000313" key="3">
    <source>
        <dbReference type="EMBL" id="MBM6819295.1"/>
    </source>
</evidence>
<keyword evidence="2" id="KW-0732">Signal</keyword>
<comment type="caution">
    <text evidence="3">The sequence shown here is derived from an EMBL/GenBank/DDBJ whole genome shotgun (WGS) entry which is preliminary data.</text>
</comment>
<evidence type="ECO:0000256" key="1">
    <source>
        <dbReference type="SAM" id="MobiDB-lite"/>
    </source>
</evidence>
<gene>
    <name evidence="3" type="ORF">H6A19_08095</name>
</gene>
<name>A0ABS2FFG4_9CLOT</name>
<protein>
    <recommendedName>
        <fullName evidence="5">FMN-binding protein</fullName>
    </recommendedName>
</protein>
<evidence type="ECO:0000313" key="4">
    <source>
        <dbReference type="Proteomes" id="UP000767334"/>
    </source>
</evidence>
<accession>A0ABS2FFG4</accession>
<proteinExistence type="predicted"/>
<dbReference type="PROSITE" id="PS51257">
    <property type="entry name" value="PROKAR_LIPOPROTEIN"/>
    <property type="match status" value="1"/>
</dbReference>
<dbReference type="RefSeq" id="WP_204572223.1">
    <property type="nucleotide sequence ID" value="NZ_JACJLL010000040.1"/>
</dbReference>
<reference evidence="3 4" key="1">
    <citation type="journal article" date="2021" name="Sci. Rep.">
        <title>The distribution of antibiotic resistance genes in chicken gut microbiota commensals.</title>
        <authorList>
            <person name="Juricova H."/>
            <person name="Matiasovicova J."/>
            <person name="Kubasova T."/>
            <person name="Cejkova D."/>
            <person name="Rychlik I."/>
        </authorList>
    </citation>
    <scope>NUCLEOTIDE SEQUENCE [LARGE SCALE GENOMIC DNA]</scope>
    <source>
        <strain evidence="3 4">An435</strain>
    </source>
</reference>
<dbReference type="Proteomes" id="UP000767334">
    <property type="component" value="Unassembled WGS sequence"/>
</dbReference>
<sequence length="154" mass="16264">MINKKLVALAAATMVVSTLFVGCGGSKTEDASTEGTSTENATVKTVEIPGEEDTTIVELTLENGTPVAVNIDTKNADGSMKSEASASGAYDMKNDGKKWHEQIDLLEEAIVENNFDLSKINITDEAGHTDAVSGVSIKVKGYVDAVQEALDRVK</sequence>
<feature type="chain" id="PRO_5045127258" description="FMN-binding protein" evidence="2">
    <location>
        <begin position="22"/>
        <end position="154"/>
    </location>
</feature>
<keyword evidence="4" id="KW-1185">Reference proteome</keyword>
<feature type="region of interest" description="Disordered" evidence="1">
    <location>
        <begin position="70"/>
        <end position="93"/>
    </location>
</feature>
<dbReference type="EMBL" id="JACJLL010000040">
    <property type="protein sequence ID" value="MBM6819295.1"/>
    <property type="molecule type" value="Genomic_DNA"/>
</dbReference>